<accession>A0ABW0CV83</accession>
<protein>
    <recommendedName>
        <fullName evidence="5">Tetratricopeptide repeat protein</fullName>
    </recommendedName>
</protein>
<proteinExistence type="predicted"/>
<keyword evidence="2" id="KW-0472">Membrane</keyword>
<dbReference type="Gene3D" id="1.25.40.10">
    <property type="entry name" value="Tetratricopeptide repeat domain"/>
    <property type="match status" value="1"/>
</dbReference>
<dbReference type="RefSeq" id="WP_380864082.1">
    <property type="nucleotide sequence ID" value="NZ_JBHSKM010000044.1"/>
</dbReference>
<reference evidence="4" key="1">
    <citation type="journal article" date="2019" name="Int. J. Syst. Evol. Microbiol.">
        <title>The Global Catalogue of Microorganisms (GCM) 10K type strain sequencing project: providing services to taxonomists for standard genome sequencing and annotation.</title>
        <authorList>
            <consortium name="The Broad Institute Genomics Platform"/>
            <consortium name="The Broad Institute Genome Sequencing Center for Infectious Disease"/>
            <person name="Wu L."/>
            <person name="Ma J."/>
        </authorList>
    </citation>
    <scope>NUCLEOTIDE SEQUENCE [LARGE SCALE GENOMIC DNA]</scope>
    <source>
        <strain evidence="4">KCTC 42586</strain>
    </source>
</reference>
<dbReference type="EMBL" id="JBHSKM010000044">
    <property type="protein sequence ID" value="MFC5219849.1"/>
    <property type="molecule type" value="Genomic_DNA"/>
</dbReference>
<evidence type="ECO:0000313" key="4">
    <source>
        <dbReference type="Proteomes" id="UP001596263"/>
    </source>
</evidence>
<evidence type="ECO:0008006" key="5">
    <source>
        <dbReference type="Google" id="ProtNLM"/>
    </source>
</evidence>
<keyword evidence="2" id="KW-1133">Transmembrane helix</keyword>
<dbReference type="InterPro" id="IPR011990">
    <property type="entry name" value="TPR-like_helical_dom_sf"/>
</dbReference>
<name>A0ABW0CV83_STRCD</name>
<sequence>MTEPTAPDWAQRIGAAERAVRGEHGSLDALRAHLTTLPGDQRLLLTPDDAQQFTYLVTLLRELGLAEELAAALDLAAEWIDASRVGPTYRCLVHNRLAAALIDEGGSYLDHALTALESALDAADTPVEKAHTHTNLALCAAGQGKWRAAESHARQGKEIGHSLPASGPRLNVLLRTTSVLFRSAGRAGDDARVRQLAQDLEELCRQQMERLGDDHPRSLEALVLMASARHETAALDGDLNGMERLVDVLAVAAQRASTTLGLRHPQANAVRKALAHTHEVTARARAGLATAPRSSTPERHANPGLVLELLVHGIEGATPERTLADPRVVQIAGDEIAALHRRAEDADAEQRPHDYQGRTVPETYSWGPLAPGRPGQVLWFLLLPFMLVNLAHWMRPPALGHELTIRLHSLLIRLAGLSLTVMVVAAVCELSLDLVAWQCAGQAACARGQSFWLGFLSAESGWWGQPGRRLAVGSLLPCALIYLLWRLSRQTWNAFESQQPLAHPPSESDYGEAYEMPALSRPGFWYGRRLLARLNSTHTIAGLCTVAMLLVAAPYRYDRQAGGPVALAACGELLSAMIFNFGAVAVWGVCRRGRSEGRIDRRLDPMFTRAVPVAAALVVLCLLYALWSRPGWRSAGRLPSGELIYGGLLLTQGTIVVALAVAGTVLFRSARDPRILLRGLAPATAVTLAFSLYNMMSAGAVQGLADWLGNYGKPGTEGGSIAGPPPLVTWQMSAIPVLLAVLLALAGVLRLQLRRIERRLLTYVQADYPGEGHDPLRTRRITTARARARITDSIPMMLSTTATAVLLLSVASLVGAFVTGAPPGDAGTGLPEPLLELSQALKGIGSWLIAVGVVVFLNSSRRASRAPTSRSLLGIVWDLGTFWPRAAHPFARLSYSERAVPDLTWRMSTWCRSTGGRVLVSAHSQGSVLAAAAIWQLPPSERRRVRLLTYGSPLERLYGRLFPAFFGQRELRALHREVHSWRNLWRATDPIGGPVFLAAQPDGPVVDVQLKDPLTFGRSVEYPLPAPIRGHTDYDADPTFAMEHERMTASAFPERSALRPTAHPTGRRPLPG</sequence>
<feature type="transmembrane region" description="Helical" evidence="2">
    <location>
        <begin position="643"/>
        <end position="667"/>
    </location>
</feature>
<keyword evidence="2" id="KW-0812">Transmembrane</keyword>
<dbReference type="SUPFAM" id="SSF53474">
    <property type="entry name" value="alpha/beta-Hydrolases"/>
    <property type="match status" value="1"/>
</dbReference>
<feature type="transmembrane region" description="Helical" evidence="2">
    <location>
        <begin position="530"/>
        <end position="553"/>
    </location>
</feature>
<feature type="transmembrane region" description="Helical" evidence="2">
    <location>
        <begin position="377"/>
        <end position="395"/>
    </location>
</feature>
<feature type="region of interest" description="Disordered" evidence="1">
    <location>
        <begin position="1050"/>
        <end position="1072"/>
    </location>
</feature>
<feature type="transmembrane region" description="Helical" evidence="2">
    <location>
        <begin position="794"/>
        <end position="819"/>
    </location>
</feature>
<gene>
    <name evidence="3" type="ORF">ACFPQ9_39150</name>
</gene>
<feature type="transmembrane region" description="Helical" evidence="2">
    <location>
        <begin position="728"/>
        <end position="749"/>
    </location>
</feature>
<feature type="transmembrane region" description="Helical" evidence="2">
    <location>
        <begin position="610"/>
        <end position="627"/>
    </location>
</feature>
<evidence type="ECO:0000313" key="3">
    <source>
        <dbReference type="EMBL" id="MFC5219849.1"/>
    </source>
</evidence>
<feature type="transmembrane region" description="Helical" evidence="2">
    <location>
        <begin position="679"/>
        <end position="701"/>
    </location>
</feature>
<evidence type="ECO:0000256" key="2">
    <source>
        <dbReference type="SAM" id="Phobius"/>
    </source>
</evidence>
<feature type="transmembrane region" description="Helical" evidence="2">
    <location>
        <begin position="407"/>
        <end position="427"/>
    </location>
</feature>
<feature type="transmembrane region" description="Helical" evidence="2">
    <location>
        <begin position="470"/>
        <end position="487"/>
    </location>
</feature>
<dbReference type="Proteomes" id="UP001596263">
    <property type="component" value="Unassembled WGS sequence"/>
</dbReference>
<comment type="caution">
    <text evidence="3">The sequence shown here is derived from an EMBL/GenBank/DDBJ whole genome shotgun (WGS) entry which is preliminary data.</text>
</comment>
<organism evidence="3 4">
    <name type="scientific">Streptomyces coerulescens</name>
    <dbReference type="NCBI Taxonomy" id="29304"/>
    <lineage>
        <taxon>Bacteria</taxon>
        <taxon>Bacillati</taxon>
        <taxon>Actinomycetota</taxon>
        <taxon>Actinomycetes</taxon>
        <taxon>Kitasatosporales</taxon>
        <taxon>Streptomycetaceae</taxon>
        <taxon>Streptomyces</taxon>
    </lineage>
</organism>
<keyword evidence="4" id="KW-1185">Reference proteome</keyword>
<evidence type="ECO:0000256" key="1">
    <source>
        <dbReference type="SAM" id="MobiDB-lite"/>
    </source>
</evidence>
<feature type="transmembrane region" description="Helical" evidence="2">
    <location>
        <begin position="565"/>
        <end position="589"/>
    </location>
</feature>
<feature type="transmembrane region" description="Helical" evidence="2">
    <location>
        <begin position="839"/>
        <end position="857"/>
    </location>
</feature>
<dbReference type="InterPro" id="IPR029058">
    <property type="entry name" value="AB_hydrolase_fold"/>
</dbReference>